<reference evidence="1" key="3">
    <citation type="submission" date="2025-09" db="UniProtKB">
        <authorList>
            <consortium name="Ensembl"/>
        </authorList>
    </citation>
    <scope>IDENTIFICATION</scope>
</reference>
<reference evidence="1" key="1">
    <citation type="submission" date="2020-11" db="EMBL/GenBank/DDBJ databases">
        <authorList>
            <person name="Davenport K.M."/>
            <person name="Bickhart D.M."/>
            <person name="Smith T.P.L."/>
            <person name="Murdoch B.M."/>
            <person name="Rosen B.D."/>
        </authorList>
    </citation>
    <scope>NUCLEOTIDE SEQUENCE [LARGE SCALE GENOMIC DNA]</scope>
    <source>
        <strain evidence="1">OAR_USU_Benz2616</strain>
    </source>
</reference>
<name>A0AC11BBU2_SHEEP</name>
<organism evidence="1">
    <name type="scientific">Ovis aries</name>
    <name type="common">Sheep</name>
    <dbReference type="NCBI Taxonomy" id="9940"/>
    <lineage>
        <taxon>Eukaryota</taxon>
        <taxon>Metazoa</taxon>
        <taxon>Chordata</taxon>
        <taxon>Craniata</taxon>
        <taxon>Vertebrata</taxon>
        <taxon>Euteleostomi</taxon>
        <taxon>Mammalia</taxon>
        <taxon>Eutheria</taxon>
        <taxon>Laurasiatheria</taxon>
        <taxon>Artiodactyla</taxon>
        <taxon>Ruminantia</taxon>
        <taxon>Pecora</taxon>
        <taxon>Bovidae</taxon>
        <taxon>Caprinae</taxon>
        <taxon>Ovis</taxon>
    </lineage>
</organism>
<protein>
    <submittedName>
        <fullName evidence="1">Uncharacterized protein</fullName>
    </submittedName>
</protein>
<evidence type="ECO:0000313" key="1">
    <source>
        <dbReference type="Ensembl" id="ENSOARP00020012389.2"/>
    </source>
</evidence>
<sequence>MEAYFQQIPSQPTVSFKDMAVTFTWGEWGHLDLAQRTVYREVALKTCSHLVSLAGARGGPMESGAGTSPRLEDYT</sequence>
<reference evidence="1" key="2">
    <citation type="submission" date="2025-08" db="UniProtKB">
        <authorList>
            <consortium name="Ensembl"/>
        </authorList>
    </citation>
    <scope>IDENTIFICATION</scope>
</reference>
<dbReference type="Ensembl" id="ENSOART00020014962.2">
    <property type="protein sequence ID" value="ENSOARP00020012389.2"/>
    <property type="gene ID" value="ENSOARG00020009749.2"/>
</dbReference>
<proteinExistence type="predicted"/>
<accession>A0AC11BBU2</accession>